<dbReference type="InterPro" id="IPR013822">
    <property type="entry name" value="Signal_recog_particl_SRP54_hlx"/>
</dbReference>
<name>A0A3A4QVB6_9BACT</name>
<protein>
    <recommendedName>
        <fullName evidence="9">Signal recognition particle protein</fullName>
        <ecNumber evidence="9">3.6.5.4</ecNumber>
    </recommendedName>
    <alternativeName>
        <fullName evidence="9">Fifty-four homolog</fullName>
    </alternativeName>
</protein>
<dbReference type="GO" id="GO:0005525">
    <property type="term" value="F:GTP binding"/>
    <property type="evidence" value="ECO:0007669"/>
    <property type="project" value="UniProtKB-UniRule"/>
</dbReference>
<dbReference type="SMART" id="SM00382">
    <property type="entry name" value="AAA"/>
    <property type="match status" value="1"/>
</dbReference>
<keyword evidence="9" id="KW-0963">Cytoplasm</keyword>
<dbReference type="CDD" id="cd18539">
    <property type="entry name" value="SRP_G"/>
    <property type="match status" value="1"/>
</dbReference>
<dbReference type="InterPro" id="IPR000897">
    <property type="entry name" value="SRP54_GTPase_dom"/>
</dbReference>
<evidence type="ECO:0000259" key="10">
    <source>
        <dbReference type="PROSITE" id="PS00300"/>
    </source>
</evidence>
<accession>A0A3A4QVB6</accession>
<dbReference type="Proteomes" id="UP000266426">
    <property type="component" value="Unassembled WGS sequence"/>
</dbReference>
<dbReference type="SMART" id="SM00963">
    <property type="entry name" value="SRP54_N"/>
    <property type="match status" value="1"/>
</dbReference>
<dbReference type="GO" id="GO:0008312">
    <property type="term" value="F:7S RNA binding"/>
    <property type="evidence" value="ECO:0007669"/>
    <property type="project" value="InterPro"/>
</dbReference>
<dbReference type="InterPro" id="IPR003593">
    <property type="entry name" value="AAA+_ATPase"/>
</dbReference>
<dbReference type="Gene3D" id="1.20.120.140">
    <property type="entry name" value="Signal recognition particle SRP54, nucleotide-binding domain"/>
    <property type="match status" value="1"/>
</dbReference>
<keyword evidence="6 9" id="KW-0733">Signal recognition particle</keyword>
<dbReference type="GO" id="GO:0048500">
    <property type="term" value="C:signal recognition particle"/>
    <property type="evidence" value="ECO:0007669"/>
    <property type="project" value="UniProtKB-UniRule"/>
</dbReference>
<keyword evidence="5 9" id="KW-0342">GTP-binding</keyword>
<dbReference type="GO" id="GO:0003924">
    <property type="term" value="F:GTPase activity"/>
    <property type="evidence" value="ECO:0007669"/>
    <property type="project" value="UniProtKB-UniRule"/>
</dbReference>
<gene>
    <name evidence="9" type="primary">ffh</name>
    <name evidence="11" type="ORF">C4541_11840</name>
</gene>
<feature type="binding site" evidence="9">
    <location>
        <begin position="246"/>
        <end position="249"/>
    </location>
    <ligand>
        <name>GTP</name>
        <dbReference type="ChEBI" id="CHEBI:37565"/>
    </ligand>
</feature>
<dbReference type="Pfam" id="PF02881">
    <property type="entry name" value="SRP54_N"/>
    <property type="match status" value="1"/>
</dbReference>
<keyword evidence="7 9" id="KW-0687">Ribonucleoprotein</keyword>
<reference evidence="11 12" key="1">
    <citation type="journal article" date="2017" name="ISME J.">
        <title>Energy and carbon metabolisms in a deep terrestrial subsurface fluid microbial community.</title>
        <authorList>
            <person name="Momper L."/>
            <person name="Jungbluth S.P."/>
            <person name="Lee M.D."/>
            <person name="Amend J.P."/>
        </authorList>
    </citation>
    <scope>NUCLEOTIDE SEQUENCE [LARGE SCALE GENOMIC DNA]</scope>
    <source>
        <strain evidence="11">SURF_26</strain>
    </source>
</reference>
<dbReference type="Pfam" id="PF02978">
    <property type="entry name" value="SRP_SPB"/>
    <property type="match status" value="1"/>
</dbReference>
<dbReference type="InterPro" id="IPR004780">
    <property type="entry name" value="SRP"/>
</dbReference>
<comment type="function">
    <text evidence="9">Involved in targeting and insertion of nascent membrane proteins into the cytoplasmic membrane. Binds to the hydrophobic signal sequence of the ribosome-nascent chain (RNC) as it emerges from the ribosomes. The SRP-RNC complex is then targeted to the cytoplasmic membrane where it interacts with the SRP receptor FtsY.</text>
</comment>
<sequence>MFDSLSDKLTKVFRNLRGYGKLSESNIKDALREIKLALLEADVNYKVVKSFIDAVKEKSVGEEVLKSVTPGQQIVKIVHDEMVSLMGNKAEALQLRAKGNRIMIVGLQGSGKTTTAAKLAVHFRKMGHKPHLAALDIQRPAAIDQLVFLGKQNNIPVTFDKNDKKVVSIAKKALEHVKNSDCTVSLFDTAGRLHIDDQLMAELEALKDVIQPHEILFVADAMTGQDAVNSVSQFNERLGISGVILTKLDGDARGGAALSIRATTGCPIRYVGLGEKVSDIELFHPDRMVSRILGMGDVVSLVEKAQAQMDEEHIKSFEEKLKKNEIDLEDFLKQIRQFRKLGPLKNIMEMIPGMNNMKGLDLDEKQFVHVEAIIQSMTLKERTHPHVIDFSRKRRIAAGSGTSMQEVNQLLKKFFIMKKMMKTVMKQKNKFTKMGGSLWR</sequence>
<comment type="subunit">
    <text evidence="9">Part of the signal recognition particle protein translocation system, which is composed of SRP and FtsY.</text>
</comment>
<dbReference type="HAMAP" id="MF_00306">
    <property type="entry name" value="SRP54"/>
    <property type="match status" value="1"/>
</dbReference>
<dbReference type="PROSITE" id="PS00300">
    <property type="entry name" value="SRP54"/>
    <property type="match status" value="1"/>
</dbReference>
<evidence type="ECO:0000256" key="5">
    <source>
        <dbReference type="ARBA" id="ARBA00023134"/>
    </source>
</evidence>
<feature type="binding site" evidence="9">
    <location>
        <begin position="188"/>
        <end position="192"/>
    </location>
    <ligand>
        <name>GTP</name>
        <dbReference type="ChEBI" id="CHEBI:37565"/>
    </ligand>
</feature>
<comment type="caution">
    <text evidence="11">The sequence shown here is derived from an EMBL/GenBank/DDBJ whole genome shotgun (WGS) entry which is preliminary data.</text>
</comment>
<dbReference type="Pfam" id="PF00448">
    <property type="entry name" value="SRP54"/>
    <property type="match status" value="1"/>
</dbReference>
<comment type="catalytic activity">
    <reaction evidence="8 9">
        <text>GTP + H2O = GDP + phosphate + H(+)</text>
        <dbReference type="Rhea" id="RHEA:19669"/>
        <dbReference type="ChEBI" id="CHEBI:15377"/>
        <dbReference type="ChEBI" id="CHEBI:15378"/>
        <dbReference type="ChEBI" id="CHEBI:37565"/>
        <dbReference type="ChEBI" id="CHEBI:43474"/>
        <dbReference type="ChEBI" id="CHEBI:58189"/>
        <dbReference type="EC" id="3.6.5.4"/>
    </reaction>
</comment>
<proteinExistence type="inferred from homology"/>
<evidence type="ECO:0000313" key="12">
    <source>
        <dbReference type="Proteomes" id="UP000266426"/>
    </source>
</evidence>
<dbReference type="SUPFAM" id="SSF52540">
    <property type="entry name" value="P-loop containing nucleoside triphosphate hydrolases"/>
    <property type="match status" value="1"/>
</dbReference>
<dbReference type="InterPro" id="IPR042101">
    <property type="entry name" value="SRP54_N_sf"/>
</dbReference>
<evidence type="ECO:0000256" key="6">
    <source>
        <dbReference type="ARBA" id="ARBA00023135"/>
    </source>
</evidence>
<evidence type="ECO:0000256" key="4">
    <source>
        <dbReference type="ARBA" id="ARBA00022884"/>
    </source>
</evidence>
<evidence type="ECO:0000256" key="2">
    <source>
        <dbReference type="ARBA" id="ARBA00022741"/>
    </source>
</evidence>
<dbReference type="PANTHER" id="PTHR11564:SF5">
    <property type="entry name" value="SIGNAL RECOGNITION PARTICLE SUBUNIT SRP54"/>
    <property type="match status" value="1"/>
</dbReference>
<dbReference type="NCBIfam" id="TIGR00959">
    <property type="entry name" value="ffh"/>
    <property type="match status" value="1"/>
</dbReference>
<dbReference type="InterPro" id="IPR036891">
    <property type="entry name" value="Signal_recog_part_SRP54_M_sf"/>
</dbReference>
<dbReference type="AlphaFoldDB" id="A0A3A4QVB6"/>
<feature type="binding site" evidence="9">
    <location>
        <begin position="106"/>
        <end position="113"/>
    </location>
    <ligand>
        <name>GTP</name>
        <dbReference type="ChEBI" id="CHEBI:37565"/>
    </ligand>
</feature>
<evidence type="ECO:0000256" key="8">
    <source>
        <dbReference type="ARBA" id="ARBA00048027"/>
    </source>
</evidence>
<dbReference type="EC" id="3.6.5.4" evidence="9"/>
<comment type="similarity">
    <text evidence="1 9">Belongs to the GTP-binding SRP family. SRP54 subfamily.</text>
</comment>
<evidence type="ECO:0000313" key="11">
    <source>
        <dbReference type="EMBL" id="RJP56692.1"/>
    </source>
</evidence>
<dbReference type="PANTHER" id="PTHR11564">
    <property type="entry name" value="SIGNAL RECOGNITION PARTICLE 54K PROTEIN SRP54"/>
    <property type="match status" value="1"/>
</dbReference>
<dbReference type="SUPFAM" id="SSF47446">
    <property type="entry name" value="Signal peptide-binding domain"/>
    <property type="match status" value="1"/>
</dbReference>
<dbReference type="EMBL" id="QZJZ01000092">
    <property type="protein sequence ID" value="RJP56692.1"/>
    <property type="molecule type" value="Genomic_DNA"/>
</dbReference>
<dbReference type="Gene3D" id="1.10.260.30">
    <property type="entry name" value="Signal recognition particle, SRP54 subunit, M-domain"/>
    <property type="match status" value="1"/>
</dbReference>
<comment type="subcellular location">
    <subcellularLocation>
        <location evidence="9">Cytoplasm</location>
    </subcellularLocation>
    <text evidence="9">The SRP-RNC complex is targeted to the cytoplasmic membrane.</text>
</comment>
<evidence type="ECO:0000256" key="3">
    <source>
        <dbReference type="ARBA" id="ARBA00022801"/>
    </source>
</evidence>
<evidence type="ECO:0000256" key="9">
    <source>
        <dbReference type="HAMAP-Rule" id="MF_00306"/>
    </source>
</evidence>
<organism evidence="11 12">
    <name type="scientific">Candidatus Auribacter fodinae</name>
    <dbReference type="NCBI Taxonomy" id="2093366"/>
    <lineage>
        <taxon>Bacteria</taxon>
        <taxon>Pseudomonadati</taxon>
        <taxon>Candidatus Auribacterota</taxon>
        <taxon>Candidatus Auribacteria</taxon>
        <taxon>Candidatus Auribacterales</taxon>
        <taxon>Candidatus Auribacteraceae</taxon>
        <taxon>Candidatus Auribacter</taxon>
    </lineage>
</organism>
<dbReference type="SMART" id="SM00962">
    <property type="entry name" value="SRP54"/>
    <property type="match status" value="1"/>
</dbReference>
<dbReference type="InterPro" id="IPR027417">
    <property type="entry name" value="P-loop_NTPase"/>
</dbReference>
<dbReference type="InterPro" id="IPR022941">
    <property type="entry name" value="SRP54"/>
</dbReference>
<comment type="domain">
    <text evidence="9">Composed of three domains: the N-terminal N domain, which is responsible for interactions with the ribosome, the central G domain, which binds GTP, and the C-terminal M domain, which binds the RNA and the signal sequence of the RNC.</text>
</comment>
<keyword evidence="4 9" id="KW-0694">RNA-binding</keyword>
<dbReference type="Gene3D" id="3.40.50.300">
    <property type="entry name" value="P-loop containing nucleotide triphosphate hydrolases"/>
    <property type="match status" value="1"/>
</dbReference>
<keyword evidence="2 9" id="KW-0547">Nucleotide-binding</keyword>
<keyword evidence="3 9" id="KW-0378">Hydrolase</keyword>
<evidence type="ECO:0000256" key="1">
    <source>
        <dbReference type="ARBA" id="ARBA00005450"/>
    </source>
</evidence>
<evidence type="ECO:0000256" key="7">
    <source>
        <dbReference type="ARBA" id="ARBA00023274"/>
    </source>
</evidence>
<feature type="domain" description="SRP54-type proteins GTP-binding" evidence="10">
    <location>
        <begin position="267"/>
        <end position="280"/>
    </location>
</feature>
<dbReference type="GO" id="GO:0006614">
    <property type="term" value="P:SRP-dependent cotranslational protein targeting to membrane"/>
    <property type="evidence" value="ECO:0007669"/>
    <property type="project" value="InterPro"/>
</dbReference>
<dbReference type="InterPro" id="IPR004125">
    <property type="entry name" value="Signal_recog_particle_SRP54_M"/>
</dbReference>